<sequence>MTRTTTSRALAILFVGAAISSGVLAAPTSPLTGSNLSSTEAQLSNSSFGQGSLSESQPAKLSHGVEDANVVSLGQVGVDRTFKDPKHEQDSWTEDDEDSIKIPVSFHAKEHRADLSKRGWPSTKLGGGSSSQKRADERDRLLPTKEEQEGEEQARLKAQQEENRLRSEARRKKDREEKRAEMEQRRQARLEEQQAQQSGEPSGTQG</sequence>
<name>A0AA38NVK6_9AGAR</name>
<feature type="compositionally biased region" description="Basic and acidic residues" evidence="1">
    <location>
        <begin position="133"/>
        <end position="168"/>
    </location>
</feature>
<feature type="compositionally biased region" description="Polar residues" evidence="1">
    <location>
        <begin position="30"/>
        <end position="59"/>
    </location>
</feature>
<feature type="region of interest" description="Disordered" evidence="1">
    <location>
        <begin position="30"/>
        <end position="62"/>
    </location>
</feature>
<protein>
    <submittedName>
        <fullName evidence="3">Uncharacterized protein</fullName>
    </submittedName>
</protein>
<keyword evidence="4" id="KW-1185">Reference proteome</keyword>
<feature type="region of interest" description="Disordered" evidence="1">
    <location>
        <begin position="80"/>
        <end position="99"/>
    </location>
</feature>
<evidence type="ECO:0000256" key="1">
    <source>
        <dbReference type="SAM" id="MobiDB-lite"/>
    </source>
</evidence>
<feature type="signal peptide" evidence="2">
    <location>
        <begin position="1"/>
        <end position="25"/>
    </location>
</feature>
<feature type="compositionally biased region" description="Basic and acidic residues" evidence="1">
    <location>
        <begin position="174"/>
        <end position="192"/>
    </location>
</feature>
<dbReference type="Proteomes" id="UP001163846">
    <property type="component" value="Unassembled WGS sequence"/>
</dbReference>
<proteinExistence type="predicted"/>
<feature type="region of interest" description="Disordered" evidence="1">
    <location>
        <begin position="110"/>
        <end position="206"/>
    </location>
</feature>
<gene>
    <name evidence="3" type="ORF">F5878DRAFT_729654</name>
</gene>
<evidence type="ECO:0000256" key="2">
    <source>
        <dbReference type="SAM" id="SignalP"/>
    </source>
</evidence>
<feature type="compositionally biased region" description="Basic and acidic residues" evidence="1">
    <location>
        <begin position="80"/>
        <end position="90"/>
    </location>
</feature>
<evidence type="ECO:0000313" key="4">
    <source>
        <dbReference type="Proteomes" id="UP001163846"/>
    </source>
</evidence>
<dbReference type="AlphaFoldDB" id="A0AA38NVK6"/>
<reference evidence="3" key="1">
    <citation type="submission" date="2022-08" db="EMBL/GenBank/DDBJ databases">
        <authorList>
            <consortium name="DOE Joint Genome Institute"/>
            <person name="Min B."/>
            <person name="Riley R."/>
            <person name="Sierra-Patev S."/>
            <person name="Naranjo-Ortiz M."/>
            <person name="Looney B."/>
            <person name="Konkel Z."/>
            <person name="Slot J.C."/>
            <person name="Sakamoto Y."/>
            <person name="Steenwyk J.L."/>
            <person name="Rokas A."/>
            <person name="Carro J."/>
            <person name="Camarero S."/>
            <person name="Ferreira P."/>
            <person name="Molpeceres G."/>
            <person name="Ruiz-Duenas F.J."/>
            <person name="Serrano A."/>
            <person name="Henrissat B."/>
            <person name="Drula E."/>
            <person name="Hughes K.W."/>
            <person name="Mata J.L."/>
            <person name="Ishikawa N.K."/>
            <person name="Vargas-Isla R."/>
            <person name="Ushijima S."/>
            <person name="Smith C.A."/>
            <person name="Ahrendt S."/>
            <person name="Andreopoulos W."/>
            <person name="He G."/>
            <person name="Labutti K."/>
            <person name="Lipzen A."/>
            <person name="Ng V."/>
            <person name="Sandor L."/>
            <person name="Barry K."/>
            <person name="Martinez A.T."/>
            <person name="Xiao Y."/>
            <person name="Gibbons J.G."/>
            <person name="Terashima K."/>
            <person name="Hibbett D.S."/>
            <person name="Grigoriev I.V."/>
        </authorList>
    </citation>
    <scope>NUCLEOTIDE SEQUENCE</scope>
    <source>
        <strain evidence="3">TFB9207</strain>
    </source>
</reference>
<comment type="caution">
    <text evidence="3">The sequence shown here is derived from an EMBL/GenBank/DDBJ whole genome shotgun (WGS) entry which is preliminary data.</text>
</comment>
<evidence type="ECO:0000313" key="3">
    <source>
        <dbReference type="EMBL" id="KAJ3831440.1"/>
    </source>
</evidence>
<accession>A0AA38NVK6</accession>
<organism evidence="3 4">
    <name type="scientific">Lentinula raphanica</name>
    <dbReference type="NCBI Taxonomy" id="153919"/>
    <lineage>
        <taxon>Eukaryota</taxon>
        <taxon>Fungi</taxon>
        <taxon>Dikarya</taxon>
        <taxon>Basidiomycota</taxon>
        <taxon>Agaricomycotina</taxon>
        <taxon>Agaricomycetes</taxon>
        <taxon>Agaricomycetidae</taxon>
        <taxon>Agaricales</taxon>
        <taxon>Marasmiineae</taxon>
        <taxon>Omphalotaceae</taxon>
        <taxon>Lentinula</taxon>
    </lineage>
</organism>
<dbReference type="EMBL" id="MU807470">
    <property type="protein sequence ID" value="KAJ3831440.1"/>
    <property type="molecule type" value="Genomic_DNA"/>
</dbReference>
<keyword evidence="2" id="KW-0732">Signal</keyword>
<feature type="chain" id="PRO_5041458016" evidence="2">
    <location>
        <begin position="26"/>
        <end position="206"/>
    </location>
</feature>